<proteinExistence type="predicted"/>
<feature type="region of interest" description="Disordered" evidence="1">
    <location>
        <begin position="388"/>
        <end position="421"/>
    </location>
</feature>
<name>A0ABP0RG45_9DINO</name>
<gene>
    <name evidence="2" type="ORF">CCMP2556_LOCUS46679</name>
    <name evidence="3" type="ORF">CCMP2556_LOCUS46703</name>
</gene>
<protein>
    <submittedName>
        <fullName evidence="2">Uncharacterized protein</fullName>
    </submittedName>
</protein>
<dbReference type="EMBL" id="CAXAMN010025807">
    <property type="protein sequence ID" value="CAK9098500.1"/>
    <property type="molecule type" value="Genomic_DNA"/>
</dbReference>
<accession>A0ABP0RG45</accession>
<sequence length="2346" mass="253930">MLASDPAVIYSKLKRPLPPSFDSGASLHVRCGHGFSGLDRFSGAAKATEEIICQDGRWVDTKGGPGLVALQCVACARATPTASDSLLEHLKASQQERWWLKRHPVEIKYWNGLCLATESGSVAVDILFTDPMETWHRRRRQRDSGFAFGATTWGDNNLRLGWKGDAGKCNFEQRTQVVSLTGEWTLAGGATKSETLQGLLSGVRYAIYFNVKAEASVTTGLTTAYSSGWGCGGFSTSVWAHCPEEVSCPSGSTMVACQAVPSFSPYGHTPLGAVVTSSGTCKAWGNYAMGAKALGGTEVTGPETTSDQWSEWATCPSGSVAVTVRRLIAGVDIDGTKGDWNLKYFSNSKDSEKTVMCDEGTYIKQINACSEGKWDGMDSIYCTDGKHKGSYNDGCSRRRSNSGRRRGTNLNSDRGARKAYGQGGGNLDKLCLDGAGGSGGYCRGSHNSAYVEDSCKEDGLIAGFREYHRRRSVRFVCRQVRPVVKAFECNDQGCRVVCNNDRCKIMPFCLEGAGTDDVTEGPQQQSSSGGSWTPWSNCPSGFSAVGLRRLVLRGSLVDGEVSSVDQVECTGTGCRAKNPKYGTKVRAACVRNSRVKAGTLREKTGGGWSDRSSCPSGYDPIGVWSLTKEKTYDTMRMWDCSSSGCRIGCIGSGKCSIQTACIGAMTLAKATCSTAHQNLQVVASSSGSGTRTPAACPSTHNSAGCVCYSSTEGSCPAENYQVGKLTGSCSKNFGSASGTVTRLCTQAVGRLRVSIGNEITELDDLTAGYVYKSVAITSANTGNANMKFRELGGKPITLSVKDVTISDMVTGETTQSLLLDLANVCSGTRWEIELPAQQSGTPYTVKVTYGDQRMDMETSSCMLGTAGHMASVSAGTVAKGDFKTVQRSVFVPGNSAGVGNLVFSGEAASGCTGINKIEIAREDTVLWTDCGAPYSKGWNLKQSNSAPGNFQLVERAREGASNAKACVNPKSGKLVECAPESQVEEHIKQVFSLDYLAPLVAKWTQFESGQNLQPGSCVRARNQYLPNLKISSNQQDNHLVSCGTGQVLSSYLFKQDSSCNHVDDFRYFHSCTAIIPVTTTSSCVNLATRCVAHSNNHPHVWELDRHDVGAECAPGMLLTRFGYTSCSVEGGGGYQYTYTCCPVQGSGDCTEAYTEWGEVGQLSDLSALQHHHLQCPRDSGLKRFILEAQVPEVAADETLQGEVRYNFVCCKLPLAAPVSVRTGPLLAEDVQPWEGTYCPVGRTEGRPDFTRLAGSWPQMSVLKNTYCGYKKGLCSGDVMIGDDGGKWTSTARDLAGTICGAICAKHKDCQGLIATNSQGCAYRQHPHCWKEANSGIDCWVRINTSEMKIGFDRLGGSWCMTPEGGTAKCSSLTEVAHPLELLPNAGGVDYAPLVPMETDFEGNGATEVERDDMAQSLLGVSAAVSTRAGTNGGLGNQKFKKLPKIPKAKFQPAKFEMAEFKPFEGERKALERRGVTEHVLNWAPNAITYAPHCLARENREMILGAEPVDGAEHFLSSEERKKDVVGACYHALGVDGGGLSAVETWGEDATSDWTPPYPMDMMFSGHQGYPGLTADAVWECSTRDINRGYKLAMWERQADFNKAIIDLSGKPISKGICAAIPGTLSLVGAIAAYAGVKFETSKVCDAIAANIQGAATFMIEKRQSYREKRYIESDFQDCNPLQNTMAKVYCDLSCVEDAVKRGDEEILSSIGTLNRNILSEMKAFFDHYVSEIFTRLTHIEDKSSHESGQLKQVLDSYARAEIDAVNSNGKQIINAMNTQHSAMNRNLGNAAKQIFDLTHEEHKVLAATMNAHLQATSNAIDNLKAETQQGFHDAFNEFADTLSQEDLLELSKVSRSRRAALAQLNAWEDSVQSAGGQKLQQIEQALLVLQKRVQETPKEGNLTEHVMKMHEDVTSTVGELHELRKQPTAHESPAGTVDAEMKTLLSAAEKSLESHAMAAERMGRLIGALQSSDHLTSNAEDFHVEAQMVEFDKILVKIRGAAEEYLSESQEQAKLVREASKLTEQYLSKCTADFLELQLAAKKALQSGNKAARAARKAMKEVAQQVALLAEMLVDGGLARHALQRAAAQLAQRGATTAEDLEEVSDEPSSSHNMTSNAVELFQLLHAQRSASAPSTALELLASEEFHRALQMDLLANLRLRMPPVLPKALAAWRLFEDLQQRHAMHGLARVGSRDTELVRSAWERLDREVLLLASEIHVVASGLGEAWAARAQSMLEILAPVPARCQKLLPSSSGWMMWSNSTDGSSLLVRGATHLLQHHPKRHRVAHDFAQTTGDVEARICSHSASPSTLRAVHPGEAVLCFQRSPALKCTSWLTLESELDLWLM</sequence>
<evidence type="ECO:0000313" key="3">
    <source>
        <dbReference type="EMBL" id="CAK9098558.1"/>
    </source>
</evidence>
<feature type="compositionally biased region" description="Basic residues" evidence="1">
    <location>
        <begin position="397"/>
        <end position="407"/>
    </location>
</feature>
<evidence type="ECO:0000256" key="1">
    <source>
        <dbReference type="SAM" id="MobiDB-lite"/>
    </source>
</evidence>
<reference evidence="2 4" key="1">
    <citation type="submission" date="2024-02" db="EMBL/GenBank/DDBJ databases">
        <authorList>
            <person name="Chen Y."/>
            <person name="Shah S."/>
            <person name="Dougan E. K."/>
            <person name="Thang M."/>
            <person name="Chan C."/>
        </authorList>
    </citation>
    <scope>NUCLEOTIDE SEQUENCE [LARGE SCALE GENOMIC DNA]</scope>
</reference>
<keyword evidence="4" id="KW-1185">Reference proteome</keyword>
<dbReference type="Proteomes" id="UP001642484">
    <property type="component" value="Unassembled WGS sequence"/>
</dbReference>
<comment type="caution">
    <text evidence="2">The sequence shown here is derived from an EMBL/GenBank/DDBJ whole genome shotgun (WGS) entry which is preliminary data.</text>
</comment>
<dbReference type="EMBL" id="CAXAMN010025818">
    <property type="protein sequence ID" value="CAK9098558.1"/>
    <property type="molecule type" value="Genomic_DNA"/>
</dbReference>
<evidence type="ECO:0000313" key="4">
    <source>
        <dbReference type="Proteomes" id="UP001642484"/>
    </source>
</evidence>
<evidence type="ECO:0000313" key="2">
    <source>
        <dbReference type="EMBL" id="CAK9098500.1"/>
    </source>
</evidence>
<organism evidence="2 4">
    <name type="scientific">Durusdinium trenchii</name>
    <dbReference type="NCBI Taxonomy" id="1381693"/>
    <lineage>
        <taxon>Eukaryota</taxon>
        <taxon>Sar</taxon>
        <taxon>Alveolata</taxon>
        <taxon>Dinophyceae</taxon>
        <taxon>Suessiales</taxon>
        <taxon>Symbiodiniaceae</taxon>
        <taxon>Durusdinium</taxon>
    </lineage>
</organism>